<feature type="compositionally biased region" description="Low complexity" evidence="1">
    <location>
        <begin position="128"/>
        <end position="138"/>
    </location>
</feature>
<feature type="region of interest" description="Disordered" evidence="1">
    <location>
        <begin position="127"/>
        <end position="161"/>
    </location>
</feature>
<feature type="compositionally biased region" description="Acidic residues" evidence="1">
    <location>
        <begin position="264"/>
        <end position="281"/>
    </location>
</feature>
<accession>A0AAV8YBE5</accession>
<evidence type="ECO:0000313" key="2">
    <source>
        <dbReference type="EMBL" id="KAJ8948948.1"/>
    </source>
</evidence>
<name>A0AAV8YBE5_9CUCU</name>
<comment type="caution">
    <text evidence="2">The sequence shown here is derived from an EMBL/GenBank/DDBJ whole genome shotgun (WGS) entry which is preliminary data.</text>
</comment>
<evidence type="ECO:0000256" key="1">
    <source>
        <dbReference type="SAM" id="MobiDB-lite"/>
    </source>
</evidence>
<evidence type="ECO:0000313" key="3">
    <source>
        <dbReference type="Proteomes" id="UP001162162"/>
    </source>
</evidence>
<protein>
    <submittedName>
        <fullName evidence="2">Uncharacterized protein</fullName>
    </submittedName>
</protein>
<dbReference type="AlphaFoldDB" id="A0AAV8YBE5"/>
<reference evidence="2" key="1">
    <citation type="journal article" date="2023" name="Insect Mol. Biol.">
        <title>Genome sequencing provides insights into the evolution of gene families encoding plant cell wall-degrading enzymes in longhorned beetles.</title>
        <authorList>
            <person name="Shin N.R."/>
            <person name="Okamura Y."/>
            <person name="Kirsch R."/>
            <person name="Pauchet Y."/>
        </authorList>
    </citation>
    <scope>NUCLEOTIDE SEQUENCE</scope>
    <source>
        <strain evidence="2">AMC_N1</strain>
    </source>
</reference>
<organism evidence="2 3">
    <name type="scientific">Aromia moschata</name>
    <dbReference type="NCBI Taxonomy" id="1265417"/>
    <lineage>
        <taxon>Eukaryota</taxon>
        <taxon>Metazoa</taxon>
        <taxon>Ecdysozoa</taxon>
        <taxon>Arthropoda</taxon>
        <taxon>Hexapoda</taxon>
        <taxon>Insecta</taxon>
        <taxon>Pterygota</taxon>
        <taxon>Neoptera</taxon>
        <taxon>Endopterygota</taxon>
        <taxon>Coleoptera</taxon>
        <taxon>Polyphaga</taxon>
        <taxon>Cucujiformia</taxon>
        <taxon>Chrysomeloidea</taxon>
        <taxon>Cerambycidae</taxon>
        <taxon>Cerambycinae</taxon>
        <taxon>Callichromatini</taxon>
        <taxon>Aromia</taxon>
    </lineage>
</organism>
<keyword evidence="3" id="KW-1185">Reference proteome</keyword>
<dbReference type="Proteomes" id="UP001162162">
    <property type="component" value="Unassembled WGS sequence"/>
</dbReference>
<sequence length="281" mass="32064">MSARPREIDELVKLCQTPVYAMAQAKVRPADTGVCYGAEPVNLVRRDLFDAMMSSTSNRFEDRCKVLLAHVVNLTYCPEESLPVIKKKLSHFSSEVKIKWKAAQYKKRFLIENKNWLDTQISFPLYSTPPSTSTGRPSVDFMSSSERSKRRKTETLRSDSSSSELVYAAQMNLRAEGQTDAATVVKEMGFSTPTRPRRYKTAFKLQDKQVKQLTEDEGLSMFVEAKLNVHHLRKLPKRKSKSLSPEVIDLLLPPQKDSHRNDSETSDEEDDSSESEYEDDE</sequence>
<feature type="region of interest" description="Disordered" evidence="1">
    <location>
        <begin position="235"/>
        <end position="281"/>
    </location>
</feature>
<dbReference type="EMBL" id="JAPWTK010000126">
    <property type="protein sequence ID" value="KAJ8948948.1"/>
    <property type="molecule type" value="Genomic_DNA"/>
</dbReference>
<proteinExistence type="predicted"/>
<gene>
    <name evidence="2" type="ORF">NQ318_022970</name>
</gene>